<gene>
    <name evidence="3" type="ORF">ACFO4R_07080</name>
</gene>
<dbReference type="EMBL" id="JBHSHL010000025">
    <property type="protein sequence ID" value="MFC4804841.1"/>
    <property type="molecule type" value="Genomic_DNA"/>
</dbReference>
<dbReference type="Gene3D" id="1.10.8.1040">
    <property type="match status" value="1"/>
</dbReference>
<accession>A0ABV9QMF2</accession>
<protein>
    <submittedName>
        <fullName evidence="3">Peptidylprolyl isomerase</fullName>
        <ecNumber evidence="3">5.2.1.8</ecNumber>
    </submittedName>
</protein>
<reference evidence="4" key="1">
    <citation type="journal article" date="2019" name="Int. J. Syst. Evol. Microbiol.">
        <title>The Global Catalogue of Microorganisms (GCM) 10K type strain sequencing project: providing services to taxonomists for standard genome sequencing and annotation.</title>
        <authorList>
            <consortium name="The Broad Institute Genomics Platform"/>
            <consortium name="The Broad Institute Genome Sequencing Center for Infectious Disease"/>
            <person name="Wu L."/>
            <person name="Ma J."/>
        </authorList>
    </citation>
    <scope>NUCLEOTIDE SEQUENCE [LARGE SCALE GENOMIC DNA]</scope>
    <source>
        <strain evidence="4">CCUG 46385</strain>
    </source>
</reference>
<dbReference type="InterPro" id="IPR027304">
    <property type="entry name" value="Trigger_fact/SurA_dom_sf"/>
</dbReference>
<dbReference type="InterPro" id="IPR000297">
    <property type="entry name" value="PPIase_PpiC"/>
</dbReference>
<evidence type="ECO:0000313" key="4">
    <source>
        <dbReference type="Proteomes" id="UP001595916"/>
    </source>
</evidence>
<proteinExistence type="predicted"/>
<dbReference type="InterPro" id="IPR023058">
    <property type="entry name" value="PPIase_PpiC_CS"/>
</dbReference>
<dbReference type="Pfam" id="PF00639">
    <property type="entry name" value="Rotamase"/>
    <property type="match status" value="1"/>
</dbReference>
<evidence type="ECO:0000313" key="3">
    <source>
        <dbReference type="EMBL" id="MFC4804841.1"/>
    </source>
</evidence>
<feature type="domain" description="PpiC" evidence="2">
    <location>
        <begin position="114"/>
        <end position="203"/>
    </location>
</feature>
<dbReference type="InterPro" id="IPR050245">
    <property type="entry name" value="PrsA_foldase"/>
</dbReference>
<dbReference type="SUPFAM" id="SSF109998">
    <property type="entry name" value="Triger factor/SurA peptide-binding domain-like"/>
    <property type="match status" value="1"/>
</dbReference>
<dbReference type="PROSITE" id="PS01096">
    <property type="entry name" value="PPIC_PPIASE_1"/>
    <property type="match status" value="1"/>
</dbReference>
<dbReference type="RefSeq" id="WP_379788367.1">
    <property type="nucleotide sequence ID" value="NZ_JBHSHL010000025.1"/>
</dbReference>
<comment type="caution">
    <text evidence="3">The sequence shown here is derived from an EMBL/GenBank/DDBJ whole genome shotgun (WGS) entry which is preliminary data.</text>
</comment>
<evidence type="ECO:0000259" key="2">
    <source>
        <dbReference type="PROSITE" id="PS50198"/>
    </source>
</evidence>
<dbReference type="SUPFAM" id="SSF54534">
    <property type="entry name" value="FKBP-like"/>
    <property type="match status" value="1"/>
</dbReference>
<keyword evidence="1 3" id="KW-0413">Isomerase</keyword>
<sequence length="248" mass="27945">MSNSKLLAKVNGHEITQKDLDFMKQSLSPEILRSFQGSEGDKAFLGEMINQKLMYLDAKANKLDENSEFKEQLASVTENLLTQLAIKQILNSVSVSEEEKKAFYEENRSHFLQGEKIEASHILVDSEEKANELYIKVEEGEDFASLASEHSSCPSKTSGGSLGQFGRGQMVPEFEQAAFSLELGEVSKPVKTQFGYHLIKLTGKQEAEQLHYESVSNDIEANLLSQKQHQAYQERIKSLLDKYPVEMM</sequence>
<dbReference type="PANTHER" id="PTHR47245:SF2">
    <property type="entry name" value="PEPTIDYL-PROLYL CIS-TRANS ISOMERASE HP_0175-RELATED"/>
    <property type="match status" value="1"/>
</dbReference>
<dbReference type="Proteomes" id="UP001595916">
    <property type="component" value="Unassembled WGS sequence"/>
</dbReference>
<keyword evidence="4" id="KW-1185">Reference proteome</keyword>
<dbReference type="GO" id="GO:0003755">
    <property type="term" value="F:peptidyl-prolyl cis-trans isomerase activity"/>
    <property type="evidence" value="ECO:0007669"/>
    <property type="project" value="UniProtKB-EC"/>
</dbReference>
<keyword evidence="1" id="KW-0697">Rotamase</keyword>
<dbReference type="Gene3D" id="3.10.50.40">
    <property type="match status" value="1"/>
</dbReference>
<dbReference type="EC" id="5.2.1.8" evidence="3"/>
<evidence type="ECO:0000256" key="1">
    <source>
        <dbReference type="PROSITE-ProRule" id="PRU00278"/>
    </source>
</evidence>
<dbReference type="PANTHER" id="PTHR47245">
    <property type="entry name" value="PEPTIDYLPROLYL ISOMERASE"/>
    <property type="match status" value="1"/>
</dbReference>
<organism evidence="3 4">
    <name type="scientific">Filifactor villosus</name>
    <dbReference type="NCBI Taxonomy" id="29374"/>
    <lineage>
        <taxon>Bacteria</taxon>
        <taxon>Bacillati</taxon>
        <taxon>Bacillota</taxon>
        <taxon>Clostridia</taxon>
        <taxon>Peptostreptococcales</taxon>
        <taxon>Filifactoraceae</taxon>
        <taxon>Filifactor</taxon>
    </lineage>
</organism>
<name>A0ABV9QMF2_9FIRM</name>
<dbReference type="PROSITE" id="PS50198">
    <property type="entry name" value="PPIC_PPIASE_2"/>
    <property type="match status" value="1"/>
</dbReference>
<dbReference type="InterPro" id="IPR046357">
    <property type="entry name" value="PPIase_dom_sf"/>
</dbReference>